<keyword evidence="3" id="KW-1185">Reference proteome</keyword>
<name>A0AAD9ICK3_9PEZI</name>
<gene>
    <name evidence="2" type="ORF">P8C59_008630</name>
</gene>
<evidence type="ECO:0000313" key="2">
    <source>
        <dbReference type="EMBL" id="KAK2074422.1"/>
    </source>
</evidence>
<organism evidence="2 3">
    <name type="scientific">Phyllachora maydis</name>
    <dbReference type="NCBI Taxonomy" id="1825666"/>
    <lineage>
        <taxon>Eukaryota</taxon>
        <taxon>Fungi</taxon>
        <taxon>Dikarya</taxon>
        <taxon>Ascomycota</taxon>
        <taxon>Pezizomycotina</taxon>
        <taxon>Sordariomycetes</taxon>
        <taxon>Sordariomycetidae</taxon>
        <taxon>Phyllachorales</taxon>
        <taxon>Phyllachoraceae</taxon>
        <taxon>Phyllachora</taxon>
    </lineage>
</organism>
<dbReference type="EMBL" id="JAQQPM010000008">
    <property type="protein sequence ID" value="KAK2074422.1"/>
    <property type="molecule type" value="Genomic_DNA"/>
</dbReference>
<reference evidence="2" key="1">
    <citation type="journal article" date="2023" name="Mol. Plant Microbe Interact.">
        <title>Elucidating the Obligate Nature and Biological Capacity of an Invasive Fungal Corn Pathogen.</title>
        <authorList>
            <person name="MacCready J.S."/>
            <person name="Roggenkamp E.M."/>
            <person name="Gdanetz K."/>
            <person name="Chilvers M.I."/>
        </authorList>
    </citation>
    <scope>NUCLEOTIDE SEQUENCE</scope>
    <source>
        <strain evidence="2">PM02</strain>
    </source>
</reference>
<feature type="compositionally biased region" description="Low complexity" evidence="1">
    <location>
        <begin position="79"/>
        <end position="91"/>
    </location>
</feature>
<sequence length="107" mass="11946">MRSIRRIIDIVAKQQAKKSLWRSLRLIISNASIYTNNTSPLANKDKDDAYNKVYKPPTNIEEEGGSKDDSKEEEEKDNSGSNNSTGNSTSNSKDKAGYKLSNSGLRY</sequence>
<comment type="caution">
    <text evidence="2">The sequence shown here is derived from an EMBL/GenBank/DDBJ whole genome shotgun (WGS) entry which is preliminary data.</text>
</comment>
<protein>
    <submittedName>
        <fullName evidence="2">Uncharacterized protein</fullName>
    </submittedName>
</protein>
<dbReference type="AlphaFoldDB" id="A0AAD9ICK3"/>
<feature type="region of interest" description="Disordered" evidence="1">
    <location>
        <begin position="35"/>
        <end position="107"/>
    </location>
</feature>
<accession>A0AAD9ICK3</accession>
<dbReference type="Proteomes" id="UP001217918">
    <property type="component" value="Unassembled WGS sequence"/>
</dbReference>
<proteinExistence type="predicted"/>
<evidence type="ECO:0000256" key="1">
    <source>
        <dbReference type="SAM" id="MobiDB-lite"/>
    </source>
</evidence>
<evidence type="ECO:0000313" key="3">
    <source>
        <dbReference type="Proteomes" id="UP001217918"/>
    </source>
</evidence>